<comment type="caution">
    <text evidence="1">The sequence shown here is derived from an EMBL/GenBank/DDBJ whole genome shotgun (WGS) entry which is preliminary data.</text>
</comment>
<dbReference type="Proteomes" id="UP000283360">
    <property type="component" value="Unassembled WGS sequence"/>
</dbReference>
<dbReference type="RefSeq" id="WP_117834941.1">
    <property type="nucleotide sequence ID" value="NZ_QRXJ01000008.1"/>
</dbReference>
<accession>A0A3R6ABW6</accession>
<reference evidence="1 2" key="1">
    <citation type="submission" date="2018-08" db="EMBL/GenBank/DDBJ databases">
        <title>A genome reference for cultivated species of the human gut microbiota.</title>
        <authorList>
            <person name="Zou Y."/>
            <person name="Xue W."/>
            <person name="Luo G."/>
        </authorList>
    </citation>
    <scope>NUCLEOTIDE SEQUENCE [LARGE SCALE GENOMIC DNA]</scope>
    <source>
        <strain evidence="1 2">AF18-12LB</strain>
    </source>
</reference>
<evidence type="ECO:0000313" key="2">
    <source>
        <dbReference type="Proteomes" id="UP000283360"/>
    </source>
</evidence>
<evidence type="ECO:0000313" key="1">
    <source>
        <dbReference type="EMBL" id="RGT90206.1"/>
    </source>
</evidence>
<protein>
    <submittedName>
        <fullName evidence="1">Uncharacterized protein</fullName>
    </submittedName>
</protein>
<gene>
    <name evidence="1" type="ORF">DWX03_07235</name>
</gene>
<keyword evidence="2" id="KW-1185">Reference proteome</keyword>
<dbReference type="EMBL" id="QRXJ01000008">
    <property type="protein sequence ID" value="RGT90206.1"/>
    <property type="molecule type" value="Genomic_DNA"/>
</dbReference>
<sequence>MGRKKKNRVYVGIDGIDIKVNTTSILEENYYAFKNKNGEEIGTLKAVKDGYLLHLCLPKVLRNDNITPFTTTDFKHMESVLKYIQKQLKTIFGNEIYETVVRTCEVNATAELSNVNKIEPMLKLLAKILLTKGEKLFICATGEQTGKRYEAVKCLCSGQRIESIKTAQLSNSRVKLKLYNKSKEQNITDRGLLRIEFIYSSRGLKVAKTGKTLAEFLTPTSIHSLLEWYRKDYKDLLIARYWNNNDRYSLNDGYSVPIYKEMIEVIYNDLVAHEGQPLSVALINKNLIEIDYELFKRACKMYYPKLNSAQKAWARVQKSGEIQINTGIIDEFVSISKQIIYE</sequence>
<name>A0A3R6ABW6_9FIRM</name>
<proteinExistence type="predicted"/>
<dbReference type="AlphaFoldDB" id="A0A3R6ABW6"/>
<organism evidence="1 2">
    <name type="scientific">Coprococcus comes</name>
    <dbReference type="NCBI Taxonomy" id="410072"/>
    <lineage>
        <taxon>Bacteria</taxon>
        <taxon>Bacillati</taxon>
        <taxon>Bacillota</taxon>
        <taxon>Clostridia</taxon>
        <taxon>Lachnospirales</taxon>
        <taxon>Lachnospiraceae</taxon>
        <taxon>Coprococcus</taxon>
    </lineage>
</organism>